<dbReference type="PANTHER" id="PTHR19890">
    <property type="entry name" value="FIBROBLAST GROWTH FACTOR RECEPTOR"/>
    <property type="match status" value="1"/>
</dbReference>
<dbReference type="InterPro" id="IPR007110">
    <property type="entry name" value="Ig-like_dom"/>
</dbReference>
<dbReference type="Pfam" id="PF13927">
    <property type="entry name" value="Ig_3"/>
    <property type="match status" value="1"/>
</dbReference>
<dbReference type="Proteomes" id="UP000789390">
    <property type="component" value="Unassembled WGS sequence"/>
</dbReference>
<dbReference type="Pfam" id="PF07679">
    <property type="entry name" value="I-set"/>
    <property type="match status" value="1"/>
</dbReference>
<keyword evidence="3" id="KW-0732">Signal</keyword>
<keyword evidence="2" id="KW-0812">Transmembrane</keyword>
<dbReference type="InterPro" id="IPR036179">
    <property type="entry name" value="Ig-like_dom_sf"/>
</dbReference>
<dbReference type="InterPro" id="IPR003598">
    <property type="entry name" value="Ig_sub2"/>
</dbReference>
<dbReference type="InterPro" id="IPR052615">
    <property type="entry name" value="FGFRL"/>
</dbReference>
<dbReference type="SMART" id="SM00409">
    <property type="entry name" value="IG"/>
    <property type="match status" value="3"/>
</dbReference>
<dbReference type="Gene3D" id="2.60.40.10">
    <property type="entry name" value="Immunoglobulins"/>
    <property type="match status" value="3"/>
</dbReference>
<dbReference type="PROSITE" id="PS50835">
    <property type="entry name" value="IG_LIKE"/>
    <property type="match status" value="3"/>
</dbReference>
<dbReference type="EMBL" id="CAKKLH010000296">
    <property type="protein sequence ID" value="CAH0109860.1"/>
    <property type="molecule type" value="Genomic_DNA"/>
</dbReference>
<gene>
    <name evidence="5" type="ORF">DGAL_LOCUS13349</name>
</gene>
<evidence type="ECO:0000256" key="2">
    <source>
        <dbReference type="SAM" id="Phobius"/>
    </source>
</evidence>
<keyword evidence="2" id="KW-1133">Transmembrane helix</keyword>
<evidence type="ECO:0000256" key="1">
    <source>
        <dbReference type="SAM" id="MobiDB-lite"/>
    </source>
</evidence>
<evidence type="ECO:0000256" key="3">
    <source>
        <dbReference type="SAM" id="SignalP"/>
    </source>
</evidence>
<feature type="chain" id="PRO_5035307109" description="Ig-like domain-containing protein" evidence="3">
    <location>
        <begin position="26"/>
        <end position="538"/>
    </location>
</feature>
<feature type="compositionally biased region" description="Low complexity" evidence="1">
    <location>
        <begin position="426"/>
        <end position="438"/>
    </location>
</feature>
<evidence type="ECO:0000313" key="5">
    <source>
        <dbReference type="EMBL" id="CAH0109860.1"/>
    </source>
</evidence>
<dbReference type="InterPro" id="IPR003599">
    <property type="entry name" value="Ig_sub"/>
</dbReference>
<dbReference type="InterPro" id="IPR013783">
    <property type="entry name" value="Ig-like_fold"/>
</dbReference>
<dbReference type="Pfam" id="PF07686">
    <property type="entry name" value="V-set"/>
    <property type="match status" value="1"/>
</dbReference>
<evidence type="ECO:0000259" key="4">
    <source>
        <dbReference type="PROSITE" id="PS50835"/>
    </source>
</evidence>
<feature type="signal peptide" evidence="3">
    <location>
        <begin position="1"/>
        <end position="25"/>
    </location>
</feature>
<keyword evidence="2" id="KW-0472">Membrane</keyword>
<dbReference type="OrthoDB" id="6412580at2759"/>
<keyword evidence="6" id="KW-1185">Reference proteome</keyword>
<dbReference type="AlphaFoldDB" id="A0A8J2RZS9"/>
<dbReference type="PANTHER" id="PTHR19890:SF10">
    <property type="entry name" value="FIBROBLAST GROWTH FACTOR RECEPTOR-LIKE 1"/>
    <property type="match status" value="1"/>
</dbReference>
<feature type="transmembrane region" description="Helical" evidence="2">
    <location>
        <begin position="380"/>
        <end position="401"/>
    </location>
</feature>
<dbReference type="SMART" id="SM00408">
    <property type="entry name" value="IGc2"/>
    <property type="match status" value="3"/>
</dbReference>
<reference evidence="5" key="1">
    <citation type="submission" date="2021-11" db="EMBL/GenBank/DDBJ databases">
        <authorList>
            <person name="Schell T."/>
        </authorList>
    </citation>
    <scope>NUCLEOTIDE SEQUENCE</scope>
    <source>
        <strain evidence="5">M5</strain>
    </source>
</reference>
<dbReference type="InterPro" id="IPR013098">
    <property type="entry name" value="Ig_I-set"/>
</dbReference>
<feature type="domain" description="Ig-like" evidence="4">
    <location>
        <begin position="129"/>
        <end position="228"/>
    </location>
</feature>
<dbReference type="SUPFAM" id="SSF48726">
    <property type="entry name" value="Immunoglobulin"/>
    <property type="match status" value="3"/>
</dbReference>
<feature type="compositionally biased region" description="Low complexity" evidence="1">
    <location>
        <begin position="450"/>
        <end position="463"/>
    </location>
</feature>
<dbReference type="CDD" id="cd00096">
    <property type="entry name" value="Ig"/>
    <property type="match status" value="1"/>
</dbReference>
<feature type="domain" description="Ig-like" evidence="4">
    <location>
        <begin position="249"/>
        <end position="364"/>
    </location>
</feature>
<feature type="region of interest" description="Disordered" evidence="1">
    <location>
        <begin position="426"/>
        <end position="464"/>
    </location>
</feature>
<accession>A0A8J2RZS9</accession>
<organism evidence="5 6">
    <name type="scientific">Daphnia galeata</name>
    <dbReference type="NCBI Taxonomy" id="27404"/>
    <lineage>
        <taxon>Eukaryota</taxon>
        <taxon>Metazoa</taxon>
        <taxon>Ecdysozoa</taxon>
        <taxon>Arthropoda</taxon>
        <taxon>Crustacea</taxon>
        <taxon>Branchiopoda</taxon>
        <taxon>Diplostraca</taxon>
        <taxon>Cladocera</taxon>
        <taxon>Anomopoda</taxon>
        <taxon>Daphniidae</taxon>
        <taxon>Daphnia</taxon>
    </lineage>
</organism>
<name>A0A8J2RZS9_9CRUS</name>
<proteinExistence type="predicted"/>
<evidence type="ECO:0000313" key="6">
    <source>
        <dbReference type="Proteomes" id="UP000789390"/>
    </source>
</evidence>
<dbReference type="InterPro" id="IPR013106">
    <property type="entry name" value="Ig_V-set"/>
</dbReference>
<comment type="caution">
    <text evidence="5">The sequence shown here is derived from an EMBL/GenBank/DDBJ whole genome shotgun (WGS) entry which is preliminary data.</text>
</comment>
<sequence>MELLNRHPGIFCFIWHLITTSGILAGEPPKIRKDYRSIVRANVMERVQISCPFYQQSGDSAGLFFRWTKDNESISMTRFQTKGANLILDDVELEDAGSYVCTATNGFGSQSAGIKLIVVDPLAESTTMPSTVNFESSSNDLLIQGLSFTEETLRQPSRVRITTGSSVDIQCGVTGYPYPDLIWLKNGVEYKRSMQNQPDETSWKKASRLTLPFRRAASGSSGNYTCLALGLKERIETNFDIQVLDSTLPNMSEVHPSNVTEFRGGRATFHCWVHSVGTSQPEVEWLKRLPAGPVRNDLNLYSNTSLVVGKDHYQRLESEELMWKEDGTYLKTLQLDPLSEKDAGLYLCLATNRYGYSIEKTYLNVKPNYDTSKESKSVPISIMVALPSILLLSIAGGFVCWMKKREKTRRQAELAATGWSHAFVAQEQQQQQQQQQQQAMETTATEVTAGRGSSSGHGSCHSRQMLTSSAGCHRLNEEADPTSLVMGSPVCKRTGVEIDSHPFDQVHQSVDDQLQPNYYFQRHRHHQLEQQRNTSLII</sequence>
<protein>
    <recommendedName>
        <fullName evidence="4">Ig-like domain-containing protein</fullName>
    </recommendedName>
</protein>
<feature type="domain" description="Ig-like" evidence="4">
    <location>
        <begin position="29"/>
        <end position="115"/>
    </location>
</feature>